<keyword evidence="3" id="KW-1185">Reference proteome</keyword>
<evidence type="ECO:0000313" key="2">
    <source>
        <dbReference type="EMBL" id="MEQ2306779.1"/>
    </source>
</evidence>
<name>A0ABV0ZKL6_9TELE</name>
<sequence length="105" mass="11041">MSPSAQHEPHLLHTHTNRIPVRSVSPSLRFCLSALLRGVPLLLKSLRPSTRCCCPAHGEPCCCRNCVCGCCQSCVALTCVGALSSAGPNAQEKMGPQPGQTGDLS</sequence>
<comment type="caution">
    <text evidence="2">The sequence shown here is derived from an EMBL/GenBank/DDBJ whole genome shotgun (WGS) entry which is preliminary data.</text>
</comment>
<dbReference type="EMBL" id="JAHRIP010066548">
    <property type="protein sequence ID" value="MEQ2306779.1"/>
    <property type="molecule type" value="Genomic_DNA"/>
</dbReference>
<accession>A0ABV0ZKL6</accession>
<gene>
    <name evidence="2" type="ORF">AMECASPLE_011738</name>
</gene>
<evidence type="ECO:0000256" key="1">
    <source>
        <dbReference type="SAM" id="MobiDB-lite"/>
    </source>
</evidence>
<organism evidence="2 3">
    <name type="scientific">Ameca splendens</name>
    <dbReference type="NCBI Taxonomy" id="208324"/>
    <lineage>
        <taxon>Eukaryota</taxon>
        <taxon>Metazoa</taxon>
        <taxon>Chordata</taxon>
        <taxon>Craniata</taxon>
        <taxon>Vertebrata</taxon>
        <taxon>Euteleostomi</taxon>
        <taxon>Actinopterygii</taxon>
        <taxon>Neopterygii</taxon>
        <taxon>Teleostei</taxon>
        <taxon>Neoteleostei</taxon>
        <taxon>Acanthomorphata</taxon>
        <taxon>Ovalentaria</taxon>
        <taxon>Atherinomorphae</taxon>
        <taxon>Cyprinodontiformes</taxon>
        <taxon>Goodeidae</taxon>
        <taxon>Ameca</taxon>
    </lineage>
</organism>
<protein>
    <submittedName>
        <fullName evidence="2">Uncharacterized protein</fullName>
    </submittedName>
</protein>
<proteinExistence type="predicted"/>
<evidence type="ECO:0000313" key="3">
    <source>
        <dbReference type="Proteomes" id="UP001469553"/>
    </source>
</evidence>
<feature type="region of interest" description="Disordered" evidence="1">
    <location>
        <begin position="86"/>
        <end position="105"/>
    </location>
</feature>
<reference evidence="2 3" key="1">
    <citation type="submission" date="2021-06" db="EMBL/GenBank/DDBJ databases">
        <authorList>
            <person name="Palmer J.M."/>
        </authorList>
    </citation>
    <scope>NUCLEOTIDE SEQUENCE [LARGE SCALE GENOMIC DNA]</scope>
    <source>
        <strain evidence="2 3">AS_MEX2019</strain>
        <tissue evidence="2">Muscle</tissue>
    </source>
</reference>
<dbReference type="Proteomes" id="UP001469553">
    <property type="component" value="Unassembled WGS sequence"/>
</dbReference>